<evidence type="ECO:0000313" key="3">
    <source>
        <dbReference type="Proteomes" id="UP000003561"/>
    </source>
</evidence>
<dbReference type="RefSeq" id="WP_007885224.1">
    <property type="nucleotide sequence ID" value="NZ_ACFY01000063.1"/>
</dbReference>
<evidence type="ECO:0000313" key="2">
    <source>
        <dbReference type="EMBL" id="EEG94399.1"/>
    </source>
</evidence>
<dbReference type="AlphaFoldDB" id="C0FSN2"/>
<sequence>MVADHPLLSSAGTDNEAQGEVTERTDSRFPLRHYSQQKRVSKVNAAVYDRP</sequence>
<feature type="region of interest" description="Disordered" evidence="1">
    <location>
        <begin position="1"/>
        <end position="35"/>
    </location>
</feature>
<evidence type="ECO:0000256" key="1">
    <source>
        <dbReference type="SAM" id="MobiDB-lite"/>
    </source>
</evidence>
<comment type="caution">
    <text evidence="2">The sequence shown here is derived from an EMBL/GenBank/DDBJ whole genome shotgun (WGS) entry which is preliminary data.</text>
</comment>
<proteinExistence type="predicted"/>
<organism evidence="2 3">
    <name type="scientific">Roseburia inulinivorans DSM 16841</name>
    <dbReference type="NCBI Taxonomy" id="622312"/>
    <lineage>
        <taxon>Bacteria</taxon>
        <taxon>Bacillati</taxon>
        <taxon>Bacillota</taxon>
        <taxon>Clostridia</taxon>
        <taxon>Lachnospirales</taxon>
        <taxon>Lachnospiraceae</taxon>
        <taxon>Roseburia</taxon>
    </lineage>
</organism>
<name>C0FSN2_9FIRM</name>
<protein>
    <submittedName>
        <fullName evidence="2">Uncharacterized protein</fullName>
    </submittedName>
</protein>
<gene>
    <name evidence="2" type="ORF">ROSEINA2194_01748</name>
</gene>
<accession>C0FSN2</accession>
<reference evidence="2 3" key="2">
    <citation type="submission" date="2009-03" db="EMBL/GenBank/DDBJ databases">
        <title>Draft genome sequence of Roseburia inulinivorans (DSM 16841).</title>
        <authorList>
            <person name="Sudarsanam P."/>
            <person name="Ley R."/>
            <person name="Guruge J."/>
            <person name="Turnbaugh P.J."/>
            <person name="Mahowald M."/>
            <person name="Liep D."/>
            <person name="Gordon J."/>
        </authorList>
    </citation>
    <scope>NUCLEOTIDE SEQUENCE [LARGE SCALE GENOMIC DNA]</scope>
    <source>
        <strain evidence="2 3">DSM 16841</strain>
    </source>
</reference>
<reference evidence="2 3" key="1">
    <citation type="submission" date="2009-02" db="EMBL/GenBank/DDBJ databases">
        <authorList>
            <person name="Fulton L."/>
            <person name="Clifton S."/>
            <person name="Fulton B."/>
            <person name="Xu J."/>
            <person name="Minx P."/>
            <person name="Pepin K.H."/>
            <person name="Johnson M."/>
            <person name="Bhonagiri V."/>
            <person name="Nash W.E."/>
            <person name="Mardis E.R."/>
            <person name="Wilson R.K."/>
        </authorList>
    </citation>
    <scope>NUCLEOTIDE SEQUENCE [LARGE SCALE GENOMIC DNA]</scope>
    <source>
        <strain evidence="2 3">DSM 16841</strain>
    </source>
</reference>
<dbReference type="Proteomes" id="UP000003561">
    <property type="component" value="Unassembled WGS sequence"/>
</dbReference>
<dbReference type="EMBL" id="ACFY01000063">
    <property type="protein sequence ID" value="EEG94399.1"/>
    <property type="molecule type" value="Genomic_DNA"/>
</dbReference>